<dbReference type="Pfam" id="PF01494">
    <property type="entry name" value="FAD_binding_3"/>
    <property type="match status" value="1"/>
</dbReference>
<reference evidence="6 7" key="1">
    <citation type="submission" date="2015-09" db="EMBL/GenBank/DDBJ databases">
        <title>Sorangium comparison.</title>
        <authorList>
            <person name="Zaburannyi N."/>
            <person name="Bunk B."/>
            <person name="Overmann J."/>
            <person name="Mueller R."/>
        </authorList>
    </citation>
    <scope>NUCLEOTIDE SEQUENCE [LARGE SCALE GENOMIC DNA]</scope>
    <source>
        <strain evidence="6 7">So ce836</strain>
    </source>
</reference>
<sequence>MSIPVLIVGAGPTGMTAALELSRLGIPVRLIEKVPAPPPAAAPPPERSRAIGVQARTLELMEMRGLSEEMLRIGHPTAGVSVYGGGKRLFHLDFSHIDSRYHYLLFISQMETERILREAIEKLGVAIERGVELVGFEQDARTSDPSPVKATLRHPDGRLEQAQAPWLIDAEGAHSAVRATLDLHFEGRTMDETYALGDLHVDGDLAEDDFHIFSTEYGFMGLFPLGHRRFRIIAGVPPSKVRKDAAPAMADLQAIYDERSPVPGRFSDLRWASWFRINSRMVPHLRVGRVLLGGDAAHIHSPAAGQGMNTGIQDMINLAWKLALVIQGQAPEALLDTYEQERVPVARYVLRKTERITDLMTSRRPVVRGLLRHLAPSLGGVRPLQRIVPFRISQVAIAYRRSPLSAHHGRAGRLRAGDRVPDLPVLSLVGHGDAWQERRLFGLLDPSRFTLLVVHPEASDAASVDWCEAVRPWPAIRVVGIAPLSDDAARARFHAIFGRSRGVLLVRPDGYVGFVGDKSASARHLESYCRRWLRTWQEARALQQQAALG</sequence>
<dbReference type="PANTHER" id="PTHR43004:SF19">
    <property type="entry name" value="BINDING MONOOXYGENASE, PUTATIVE (JCVI)-RELATED"/>
    <property type="match status" value="1"/>
</dbReference>
<dbReference type="Gene3D" id="3.50.50.60">
    <property type="entry name" value="FAD/NAD(P)-binding domain"/>
    <property type="match status" value="1"/>
</dbReference>
<evidence type="ECO:0000313" key="6">
    <source>
        <dbReference type="EMBL" id="AUX35013.1"/>
    </source>
</evidence>
<comment type="similarity">
    <text evidence="2">Belongs to the PheA/TfdB FAD monooxygenase family.</text>
</comment>
<dbReference type="InterPro" id="IPR036249">
    <property type="entry name" value="Thioredoxin-like_sf"/>
</dbReference>
<dbReference type="PANTHER" id="PTHR43004">
    <property type="entry name" value="TRK SYSTEM POTASSIUM UPTAKE PROTEIN"/>
    <property type="match status" value="1"/>
</dbReference>
<keyword evidence="6" id="KW-0560">Oxidoreductase</keyword>
<comment type="cofactor">
    <cofactor evidence="1">
        <name>FAD</name>
        <dbReference type="ChEBI" id="CHEBI:57692"/>
    </cofactor>
</comment>
<dbReference type="Gene3D" id="3.30.70.2450">
    <property type="match status" value="1"/>
</dbReference>
<dbReference type="Gene3D" id="3.40.30.120">
    <property type="match status" value="1"/>
</dbReference>
<accession>A0A4P2QZJ6</accession>
<evidence type="ECO:0000256" key="4">
    <source>
        <dbReference type="ARBA" id="ARBA00022827"/>
    </source>
</evidence>
<dbReference type="Proteomes" id="UP000295497">
    <property type="component" value="Chromosome"/>
</dbReference>
<dbReference type="PRINTS" id="PR00420">
    <property type="entry name" value="RNGMNOXGNASE"/>
</dbReference>
<gene>
    <name evidence="6" type="ORF">SOCE836_072010</name>
</gene>
<dbReference type="InterPro" id="IPR050641">
    <property type="entry name" value="RIFMO-like"/>
</dbReference>
<evidence type="ECO:0000259" key="5">
    <source>
        <dbReference type="Pfam" id="PF01494"/>
    </source>
</evidence>
<protein>
    <submittedName>
        <fullName evidence="6">FAD-binding monooxygenase</fullName>
    </submittedName>
</protein>
<evidence type="ECO:0000256" key="1">
    <source>
        <dbReference type="ARBA" id="ARBA00001974"/>
    </source>
</evidence>
<evidence type="ECO:0000256" key="3">
    <source>
        <dbReference type="ARBA" id="ARBA00022630"/>
    </source>
</evidence>
<evidence type="ECO:0000256" key="2">
    <source>
        <dbReference type="ARBA" id="ARBA00007801"/>
    </source>
</evidence>
<organism evidence="6 7">
    <name type="scientific">Sorangium cellulosum</name>
    <name type="common">Polyangium cellulosum</name>
    <dbReference type="NCBI Taxonomy" id="56"/>
    <lineage>
        <taxon>Bacteria</taxon>
        <taxon>Pseudomonadati</taxon>
        <taxon>Myxococcota</taxon>
        <taxon>Polyangia</taxon>
        <taxon>Polyangiales</taxon>
        <taxon>Polyangiaceae</taxon>
        <taxon>Sorangium</taxon>
    </lineage>
</organism>
<name>A0A4P2QZJ6_SORCE</name>
<keyword evidence="6" id="KW-0503">Monooxygenase</keyword>
<dbReference type="GO" id="GO:0016709">
    <property type="term" value="F:oxidoreductase activity, acting on paired donors, with incorporation or reduction of molecular oxygen, NAD(P)H as one donor, and incorporation of one atom of oxygen"/>
    <property type="evidence" value="ECO:0007669"/>
    <property type="project" value="UniProtKB-ARBA"/>
</dbReference>
<dbReference type="SUPFAM" id="SSF52833">
    <property type="entry name" value="Thioredoxin-like"/>
    <property type="match status" value="1"/>
</dbReference>
<keyword evidence="4" id="KW-0274">FAD</keyword>
<dbReference type="InterPro" id="IPR002938">
    <property type="entry name" value="FAD-bd"/>
</dbReference>
<dbReference type="AlphaFoldDB" id="A0A4P2QZJ6"/>
<dbReference type="Pfam" id="PF21274">
    <property type="entry name" value="Rng_hyd_C"/>
    <property type="match status" value="1"/>
</dbReference>
<keyword evidence="3" id="KW-0285">Flavoprotein</keyword>
<evidence type="ECO:0000313" key="7">
    <source>
        <dbReference type="Proteomes" id="UP000295497"/>
    </source>
</evidence>
<proteinExistence type="inferred from homology"/>
<feature type="domain" description="FAD-binding" evidence="5">
    <location>
        <begin position="3"/>
        <end position="352"/>
    </location>
</feature>
<dbReference type="InterPro" id="IPR036188">
    <property type="entry name" value="FAD/NAD-bd_sf"/>
</dbReference>
<dbReference type="SUPFAM" id="SSF51905">
    <property type="entry name" value="FAD/NAD(P)-binding domain"/>
    <property type="match status" value="1"/>
</dbReference>
<dbReference type="GO" id="GO:0071949">
    <property type="term" value="F:FAD binding"/>
    <property type="evidence" value="ECO:0007669"/>
    <property type="project" value="InterPro"/>
</dbReference>
<dbReference type="EMBL" id="CP012672">
    <property type="protein sequence ID" value="AUX35013.1"/>
    <property type="molecule type" value="Genomic_DNA"/>
</dbReference>